<dbReference type="SMART" id="SM01026">
    <property type="entry name" value="Beach"/>
    <property type="match status" value="1"/>
</dbReference>
<sequence>MAEYTIVAKEPDGDADSLSLQGAFLTNTSNESEDGTGGSGRLNNNQLAIVATHRGADASMIARACIDDPNVLPCLARKGTTTTHPQLTSLRRILRAKAGCLRSAALAVRCGGPRAALDLRLRFLVYQVFKAVQKLGQIGELSARTVFVTDDAWCRVLPTIAMPRPPTTASPTSRWVDGSLSTFDYLLILNRAAGRSTALTNDHYVFPWVSDFSVKHGGWRDLSKTKFRIAKGDELLDRTYQVSKHHVSDPGLSDLALCIYLARRAPLSVLKSVVRTNFVPEHYPATVERLYAWSPDECIPEFYCDASVFASSNELKDLEVPSWCASPEDFVRYHRELLESQEVSKHIHLWIDLTFGINATGPASIRERNCPLVVKGDAYRGSKVSTSSPGAARLFSVPHPRRAVSQPEKLEGVSILETYLDGTATSGKAHTSLRQFSDRDAIESVDACLTECSSPTTTPEKCAALLRSVYGFGDEQAVLAPAPSSALRIAAALATNSMDVGEALQDTDFFPASFNEAHAVGAAIEGACDKGRATLSSLDAFSNLEFAGALLVLPQMLQGLETNMSASNLATVVDVMGSKVGASIAYDVLAPRVASFIERRKADAAFLKDASQVVASLHKRAGPRSIALVLPSLLDASRRSMEATTLLTRLIDALGPCLTARFVLPALVADIERPELDANDGRAKAIVSLCETLTPEAAAPLILDPLLNPRGRLAQLEGEIGGASTQSRRALTEVVSVLKALVGRVAQETVTRFYVDLPPSPLPSLLSCLTPSPDAIVSSDDPFAVAAEARRCLDDVAELIALIAMALGAQLTCEKLLPDVDRFFAQLVPLRRAPSAAAAALASDVAAGLYAPLSALCGVEEARLRCPSYQRLAKDTVMPPTPPPPPRRRESNLVADALNAGADWLQRQGEHLRTPQPPTKQGSPVLSRTKGMELSALRDAREESSDEDVPASPMTSGSITDDRLWLLPRGRPLLDERPWEGVDEPYKFGFRLAATPLMDTAATSSSVLCVDPLESTVLCGGRDGIVRVWSLRQHPPKLEGGHKSGGSIRSLCCLDGDGSSLKAVSSDGLQVDYWDVGRAATIERRAFEKRSIVDLCPVALGYGPGGAFEAGRCARQLVRVLSVVDARGPPTLTAAEWPLSFSGDREVVESSSPLGERVVSPVNARATSCCCSPDGAWVATASDQGHIVVTDRRAGRYRTSFRAHGAGVVCVKAASRHEIFTVASDGSAALWRLTGSIPKPVCVLRGLPNYGSGLRSSNVSINACMKPKPALQVLVARGHKAVSLALPLGKSTPLNPIDCSRRLFVDVHGQRIPRGHLNVEACASLPARRVVLLGCEDGRVRVAA</sequence>
<evidence type="ECO:0000259" key="2">
    <source>
        <dbReference type="SMART" id="SM01026"/>
    </source>
</evidence>
<dbReference type="PANTHER" id="PTHR46866">
    <property type="entry name" value="GH12955P"/>
    <property type="match status" value="1"/>
</dbReference>
<dbReference type="InterPro" id="IPR015943">
    <property type="entry name" value="WD40/YVTN_repeat-like_dom_sf"/>
</dbReference>
<dbReference type="SUPFAM" id="SSF81837">
    <property type="entry name" value="BEACH domain"/>
    <property type="match status" value="1"/>
</dbReference>
<dbReference type="Pfam" id="PF02138">
    <property type="entry name" value="Beach"/>
    <property type="match status" value="1"/>
</dbReference>
<dbReference type="InterPro" id="IPR000409">
    <property type="entry name" value="BEACH_dom"/>
</dbReference>
<accession>A0A8J2SDC0</accession>
<evidence type="ECO:0000256" key="1">
    <source>
        <dbReference type="SAM" id="MobiDB-lite"/>
    </source>
</evidence>
<protein>
    <recommendedName>
        <fullName evidence="2">BEACH domain-containing protein</fullName>
    </recommendedName>
</protein>
<dbReference type="Gene3D" id="2.130.10.10">
    <property type="entry name" value="YVTN repeat-like/Quinoprotein amine dehydrogenase"/>
    <property type="match status" value="2"/>
</dbReference>
<reference evidence="3" key="1">
    <citation type="submission" date="2021-11" db="EMBL/GenBank/DDBJ databases">
        <authorList>
            <consortium name="Genoscope - CEA"/>
            <person name="William W."/>
        </authorList>
    </citation>
    <scope>NUCLEOTIDE SEQUENCE</scope>
</reference>
<name>A0A8J2SDC0_9STRA</name>
<feature type="region of interest" description="Disordered" evidence="1">
    <location>
        <begin position="910"/>
        <end position="957"/>
    </location>
</feature>
<comment type="caution">
    <text evidence="3">The sequence shown here is derived from an EMBL/GenBank/DDBJ whole genome shotgun (WGS) entry which is preliminary data.</text>
</comment>
<dbReference type="Pfam" id="PF00400">
    <property type="entry name" value="WD40"/>
    <property type="match status" value="2"/>
</dbReference>
<gene>
    <name evidence="3" type="ORF">PECAL_3P04490</name>
</gene>
<keyword evidence="4" id="KW-1185">Reference proteome</keyword>
<dbReference type="SUPFAM" id="SSF50978">
    <property type="entry name" value="WD40 repeat-like"/>
    <property type="match status" value="1"/>
</dbReference>
<evidence type="ECO:0000313" key="4">
    <source>
        <dbReference type="Proteomes" id="UP000789595"/>
    </source>
</evidence>
<dbReference type="InterPro" id="IPR001680">
    <property type="entry name" value="WD40_rpt"/>
</dbReference>
<dbReference type="Proteomes" id="UP000789595">
    <property type="component" value="Unassembled WGS sequence"/>
</dbReference>
<dbReference type="OrthoDB" id="29306at2759"/>
<feature type="domain" description="BEACH" evidence="2">
    <location>
        <begin position="172"/>
        <end position="402"/>
    </location>
</feature>
<dbReference type="PANTHER" id="PTHR46866:SF1">
    <property type="entry name" value="GH12955P"/>
    <property type="match status" value="1"/>
</dbReference>
<dbReference type="SMART" id="SM00320">
    <property type="entry name" value="WD40"/>
    <property type="match status" value="4"/>
</dbReference>
<dbReference type="InterPro" id="IPR036322">
    <property type="entry name" value="WD40_repeat_dom_sf"/>
</dbReference>
<evidence type="ECO:0000313" key="3">
    <source>
        <dbReference type="EMBL" id="CAH0370553.1"/>
    </source>
</evidence>
<dbReference type="Gene3D" id="1.10.1540.10">
    <property type="entry name" value="BEACH domain"/>
    <property type="match status" value="1"/>
</dbReference>
<organism evidence="3 4">
    <name type="scientific">Pelagomonas calceolata</name>
    <dbReference type="NCBI Taxonomy" id="35677"/>
    <lineage>
        <taxon>Eukaryota</taxon>
        <taxon>Sar</taxon>
        <taxon>Stramenopiles</taxon>
        <taxon>Ochrophyta</taxon>
        <taxon>Pelagophyceae</taxon>
        <taxon>Pelagomonadales</taxon>
        <taxon>Pelagomonadaceae</taxon>
        <taxon>Pelagomonas</taxon>
    </lineage>
</organism>
<proteinExistence type="predicted"/>
<dbReference type="EMBL" id="CAKKNE010000003">
    <property type="protein sequence ID" value="CAH0370553.1"/>
    <property type="molecule type" value="Genomic_DNA"/>
</dbReference>
<dbReference type="InterPro" id="IPR036372">
    <property type="entry name" value="BEACH_dom_sf"/>
</dbReference>